<gene>
    <name evidence="2" type="ORF">SAMN05421869_10853</name>
</gene>
<evidence type="ECO:0000313" key="2">
    <source>
        <dbReference type="EMBL" id="SDI96830.1"/>
    </source>
</evidence>
<sequence length="968" mass="102760">MAPTPPERASGRRAVLALLFVILLGGVWLITTVELPTAPEETPATDSAEPARVRVTLDPPDVPVGTKSVRVTAHCAHTDSGAIAGSAAFSDTSTLDESSPGGDGVQADVELGKGLRAGAYEVTVLCYGDSRLGTATLTVIGSAATPSPSKPQRTATTTIVLAEARPGAWRRHPDADFAIIDRTPDLGGQVFQLTVTHELRLPDDDPVVTALRAGAAGYSATTFVENRLGSVGADANSRVLSTVFTTPTIRVERGSGQAVVTFTGVEYGNYHSGDDSYVGIEFSPPADEGVPPLSAHEIVISAAGWMVAGVHGSPPLTQDRHYLRLDGDRPIRAAFVREGRTAAVAEYLIGDQQLGERMEEGRDDAPQEEPIVRADYEFLGRAGSALESTAWMAVSLAVVYCLARALGGQWWRRPRNWLLLAIPVAVFFLISQLTEWASWTAFGLLGVGLPLLSLLSAARAVNSKSPLVAGAVAMAMAGVTLSIWGLVVVSGQAAAAWWLAAAAGLTAVAAAVPWWRRALPAVAFLVLGSGVLLAARALLTGIAPGIAVWQLLLAVAGATLAFGWGVEANHGWTPRTGIWCVAVVPVSLGVLMYAMWPEEWILGAWVWHDTGSFDYDNTIVSGLFYGVILLAFAMLIVRVQRIGRTAAALTTATAWYTAVLYLMVLHWPLAGDISFHLVMPLVAWAALAWLLSGTAPPTQVSQAEHRILVRDLLRRRHIRATLTDLLRQRQETSLSAFKEQRTSLERAADESAGPVDSDFALSTLAGRTPWQNGLVALAAGTLLSLPYSTVRVAESAETWRGDGLQFVGGIFTLLSLPALCMVFGYFYSRVRGAGPITKSLALLVAALLTELPLYVRTLAMAMTEDPNLAETPPPTSEEALIGVLVGAGNIAVVTIGLGLWWEWRLMALAGEPWVRIRNIRSIRALAAPLATVAIAIATTATTVLVNNVITPLPAVQAPTPSTERTPSP</sequence>
<feature type="transmembrane region" description="Helical" evidence="1">
    <location>
        <begin position="548"/>
        <end position="566"/>
    </location>
</feature>
<feature type="transmembrane region" description="Helical" evidence="1">
    <location>
        <begin position="467"/>
        <end position="489"/>
    </location>
</feature>
<feature type="transmembrane region" description="Helical" evidence="1">
    <location>
        <begin position="619"/>
        <end position="639"/>
    </location>
</feature>
<evidence type="ECO:0000313" key="3">
    <source>
        <dbReference type="Proteomes" id="UP000199202"/>
    </source>
</evidence>
<feature type="transmembrane region" description="Helical" evidence="1">
    <location>
        <begin position="522"/>
        <end position="542"/>
    </location>
</feature>
<feature type="transmembrane region" description="Helical" evidence="1">
    <location>
        <begin position="436"/>
        <end position="455"/>
    </location>
</feature>
<dbReference type="STRING" id="633440.SAMN05421869_10853"/>
<keyword evidence="1" id="KW-1133">Transmembrane helix</keyword>
<protein>
    <submittedName>
        <fullName evidence="2">Uncharacterized protein</fullName>
    </submittedName>
</protein>
<evidence type="ECO:0000256" key="1">
    <source>
        <dbReference type="SAM" id="Phobius"/>
    </source>
</evidence>
<feature type="transmembrane region" description="Helical" evidence="1">
    <location>
        <begin position="646"/>
        <end position="667"/>
    </location>
</feature>
<feature type="transmembrane region" description="Helical" evidence="1">
    <location>
        <begin position="805"/>
        <end position="827"/>
    </location>
</feature>
<feature type="transmembrane region" description="Helical" evidence="1">
    <location>
        <begin position="673"/>
        <end position="691"/>
    </location>
</feature>
<dbReference type="AlphaFoldDB" id="A0A1G8PYC5"/>
<feature type="transmembrane region" description="Helical" evidence="1">
    <location>
        <begin position="578"/>
        <end position="596"/>
    </location>
</feature>
<organism evidence="2 3">
    <name type="scientific">Nonomuraea jiangxiensis</name>
    <dbReference type="NCBI Taxonomy" id="633440"/>
    <lineage>
        <taxon>Bacteria</taxon>
        <taxon>Bacillati</taxon>
        <taxon>Actinomycetota</taxon>
        <taxon>Actinomycetes</taxon>
        <taxon>Streptosporangiales</taxon>
        <taxon>Streptosporangiaceae</taxon>
        <taxon>Nonomuraea</taxon>
    </lineage>
</organism>
<feature type="transmembrane region" description="Helical" evidence="1">
    <location>
        <begin position="774"/>
        <end position="793"/>
    </location>
</feature>
<feature type="transmembrane region" description="Helical" evidence="1">
    <location>
        <begin position="414"/>
        <end position="430"/>
    </location>
</feature>
<keyword evidence="3" id="KW-1185">Reference proteome</keyword>
<dbReference type="EMBL" id="FNDJ01000008">
    <property type="protein sequence ID" value="SDI96830.1"/>
    <property type="molecule type" value="Genomic_DNA"/>
</dbReference>
<dbReference type="Proteomes" id="UP000199202">
    <property type="component" value="Unassembled WGS sequence"/>
</dbReference>
<feature type="transmembrane region" description="Helical" evidence="1">
    <location>
        <begin position="879"/>
        <end position="901"/>
    </location>
</feature>
<keyword evidence="1" id="KW-0472">Membrane</keyword>
<feature type="transmembrane region" description="Helical" evidence="1">
    <location>
        <begin position="922"/>
        <end position="945"/>
    </location>
</feature>
<accession>A0A1G8PYC5</accession>
<reference evidence="2 3" key="1">
    <citation type="submission" date="2016-10" db="EMBL/GenBank/DDBJ databases">
        <authorList>
            <person name="de Groot N.N."/>
        </authorList>
    </citation>
    <scope>NUCLEOTIDE SEQUENCE [LARGE SCALE GENOMIC DNA]</scope>
    <source>
        <strain evidence="2 3">CGMCC 4.6533</strain>
    </source>
</reference>
<proteinExistence type="predicted"/>
<name>A0A1G8PYC5_9ACTN</name>
<feature type="transmembrane region" description="Helical" evidence="1">
    <location>
        <begin position="839"/>
        <end position="859"/>
    </location>
</feature>
<keyword evidence="1" id="KW-0812">Transmembrane</keyword>
<feature type="transmembrane region" description="Helical" evidence="1">
    <location>
        <begin position="495"/>
        <end position="515"/>
    </location>
</feature>
<dbReference type="RefSeq" id="WP_143043778.1">
    <property type="nucleotide sequence ID" value="NZ_FNDJ01000008.1"/>
</dbReference>
<dbReference type="OrthoDB" id="3498585at2"/>
<feature type="transmembrane region" description="Helical" evidence="1">
    <location>
        <begin position="389"/>
        <end position="407"/>
    </location>
</feature>